<keyword evidence="9" id="KW-1185">Reference proteome</keyword>
<feature type="domain" description="Magnesium transporter MgtE intracellular" evidence="7">
    <location>
        <begin position="59"/>
        <end position="108"/>
    </location>
</feature>
<dbReference type="AlphaFoldDB" id="A0AAE6FTD2"/>
<keyword evidence="3 6" id="KW-0812">Transmembrane</keyword>
<dbReference type="KEGG" id="mrk:FIT61_04190"/>
<dbReference type="GO" id="GO:0015099">
    <property type="term" value="F:nickel cation transmembrane transporter activity"/>
    <property type="evidence" value="ECO:0007669"/>
    <property type="project" value="TreeGrafter"/>
</dbReference>
<dbReference type="InterPro" id="IPR038076">
    <property type="entry name" value="MgtE_N_sf"/>
</dbReference>
<evidence type="ECO:0000313" key="9">
    <source>
        <dbReference type="Proteomes" id="UP000312102"/>
    </source>
</evidence>
<organism evidence="8 9">
    <name type="scientific">Candidatus Methylopumilus rimovensis</name>
    <dbReference type="NCBI Taxonomy" id="2588535"/>
    <lineage>
        <taxon>Bacteria</taxon>
        <taxon>Pseudomonadati</taxon>
        <taxon>Pseudomonadota</taxon>
        <taxon>Betaproteobacteria</taxon>
        <taxon>Nitrosomonadales</taxon>
        <taxon>Methylophilaceae</taxon>
        <taxon>Candidatus Methylopumilus</taxon>
    </lineage>
</organism>
<dbReference type="Pfam" id="PF03448">
    <property type="entry name" value="MgtE_N"/>
    <property type="match status" value="1"/>
</dbReference>
<accession>A0AAE6FTD2</accession>
<dbReference type="Proteomes" id="UP000312102">
    <property type="component" value="Chromosome"/>
</dbReference>
<reference evidence="8 9" key="1">
    <citation type="journal article" date="2019" name="ISME J.">
        <title>Evolution in action: habitat transition from sediment to the pelagial leads to genome streamlining in Methylophilaceae.</title>
        <authorList>
            <person name="Salcher M."/>
            <person name="Schaefle D."/>
            <person name="Kaspar M."/>
            <person name="Neuenschwander S.M."/>
            <person name="Ghai R."/>
        </authorList>
    </citation>
    <scope>NUCLEOTIDE SEQUENCE [LARGE SCALE GENOMIC DNA]</scope>
    <source>
        <strain evidence="8 9">MMS-RI-1</strain>
    </source>
</reference>
<evidence type="ECO:0000256" key="3">
    <source>
        <dbReference type="ARBA" id="ARBA00022692"/>
    </source>
</evidence>
<comment type="subcellular location">
    <subcellularLocation>
        <location evidence="1">Membrane</location>
        <topology evidence="1">Multi-pass membrane protein</topology>
    </subcellularLocation>
</comment>
<dbReference type="PANTHER" id="PTHR47685:SF1">
    <property type="entry name" value="MAGNESIUM TRANSPORT PROTEIN CORA"/>
    <property type="match status" value="1"/>
</dbReference>
<sequence length="448" mass="51499">MSEKNNIDKKLSSIKNLLAKQNLVGNLIQRQEMSRQDIVESLIQKQNSTELEKLVKKLEVNDIARILEALIEQERIVVWDHIETSRRDDVLLEVSDDIRMDLVSDETPNKEQITVIRVFDLFKGRLRQIPIYSRKDLEKAKPIWVDLVTPEIEQLEWAREIFGAHIPNPNELTDLETSARFYIEDNGEIHLHSNFLLDTTKESKNVTVAFVLKDKILFTVRNEELPVFRLQRLRARAEAGYVSQAKDVLLDLYAADIEYSANALEDVYSRLEKVGKQVVKSYMTNSQAATILSDIAIEEDLNGKIRRNVMDTRNALSFLMRSKLLSVSQHEDVKEILRDIDSLDGHTSFLFNKINFQMDATVGFLNVNQNIDLKRLTIISVVFMPVNIIAGIGGMSEFSMMTNGIPWQLAYGCFILVMIAIGLFTFIGLRTFENKRIEKLRSENSFDK</sequence>
<keyword evidence="4 6" id="KW-1133">Transmembrane helix</keyword>
<evidence type="ECO:0000313" key="8">
    <source>
        <dbReference type="EMBL" id="QDD13644.1"/>
    </source>
</evidence>
<dbReference type="SUPFAM" id="SSF144083">
    <property type="entry name" value="Magnesium transport protein CorA, transmembrane region"/>
    <property type="match status" value="1"/>
</dbReference>
<name>A0AAE6FTD2_9PROT</name>
<keyword evidence="5 6" id="KW-0472">Membrane</keyword>
<protein>
    <submittedName>
        <fullName evidence="8">Magnesium transporter CorA</fullName>
    </submittedName>
</protein>
<evidence type="ECO:0000256" key="1">
    <source>
        <dbReference type="ARBA" id="ARBA00004141"/>
    </source>
</evidence>
<evidence type="ECO:0000256" key="5">
    <source>
        <dbReference type="ARBA" id="ARBA00023136"/>
    </source>
</evidence>
<dbReference type="RefSeq" id="WP_139873554.1">
    <property type="nucleotide sequence ID" value="NZ_CP040985.1"/>
</dbReference>
<evidence type="ECO:0000259" key="7">
    <source>
        <dbReference type="Pfam" id="PF03448"/>
    </source>
</evidence>
<feature type="transmembrane region" description="Helical" evidence="6">
    <location>
        <begin position="376"/>
        <end position="396"/>
    </location>
</feature>
<dbReference type="InterPro" id="IPR045863">
    <property type="entry name" value="CorA_TM1_TM2"/>
</dbReference>
<dbReference type="Gene3D" id="3.30.460.20">
    <property type="entry name" value="CorA soluble domain-like"/>
    <property type="match status" value="1"/>
</dbReference>
<dbReference type="Pfam" id="PF01544">
    <property type="entry name" value="CorA"/>
    <property type="match status" value="1"/>
</dbReference>
<dbReference type="Gene3D" id="1.20.58.340">
    <property type="entry name" value="Magnesium transport protein CorA, transmembrane region"/>
    <property type="match status" value="1"/>
</dbReference>
<dbReference type="GO" id="GO:0015087">
    <property type="term" value="F:cobalt ion transmembrane transporter activity"/>
    <property type="evidence" value="ECO:0007669"/>
    <property type="project" value="TreeGrafter"/>
</dbReference>
<proteinExistence type="inferred from homology"/>
<dbReference type="InterPro" id="IPR002523">
    <property type="entry name" value="MgTranspt_CorA/ZnTranspt_ZntB"/>
</dbReference>
<evidence type="ECO:0000256" key="4">
    <source>
        <dbReference type="ARBA" id="ARBA00022989"/>
    </source>
</evidence>
<dbReference type="PANTHER" id="PTHR47685">
    <property type="entry name" value="MAGNESIUM TRANSPORT PROTEIN CORA"/>
    <property type="match status" value="1"/>
</dbReference>
<feature type="transmembrane region" description="Helical" evidence="6">
    <location>
        <begin position="408"/>
        <end position="429"/>
    </location>
</feature>
<gene>
    <name evidence="8" type="ORF">FIT61_04190</name>
</gene>
<dbReference type="Gene3D" id="1.25.60.10">
    <property type="entry name" value="MgtE N-terminal domain-like"/>
    <property type="match status" value="1"/>
</dbReference>
<dbReference type="SUPFAM" id="SSF158791">
    <property type="entry name" value="MgtE N-terminal domain-like"/>
    <property type="match status" value="1"/>
</dbReference>
<dbReference type="GO" id="GO:0015095">
    <property type="term" value="F:magnesium ion transmembrane transporter activity"/>
    <property type="evidence" value="ECO:0007669"/>
    <property type="project" value="TreeGrafter"/>
</dbReference>
<evidence type="ECO:0000256" key="2">
    <source>
        <dbReference type="ARBA" id="ARBA00009765"/>
    </source>
</evidence>
<dbReference type="SUPFAM" id="SSF143865">
    <property type="entry name" value="CorA soluble domain-like"/>
    <property type="match status" value="1"/>
</dbReference>
<dbReference type="InterPro" id="IPR050829">
    <property type="entry name" value="CorA_MIT"/>
</dbReference>
<evidence type="ECO:0000256" key="6">
    <source>
        <dbReference type="SAM" id="Phobius"/>
    </source>
</evidence>
<dbReference type="InterPro" id="IPR006668">
    <property type="entry name" value="Mg_transptr_MgtE_intracell_dom"/>
</dbReference>
<dbReference type="GO" id="GO:0016020">
    <property type="term" value="C:membrane"/>
    <property type="evidence" value="ECO:0007669"/>
    <property type="project" value="UniProtKB-SubCell"/>
</dbReference>
<dbReference type="EMBL" id="CP040986">
    <property type="protein sequence ID" value="QDD13644.1"/>
    <property type="molecule type" value="Genomic_DNA"/>
</dbReference>
<dbReference type="InterPro" id="IPR045861">
    <property type="entry name" value="CorA_cytoplasmic_dom"/>
</dbReference>
<comment type="similarity">
    <text evidence="2">Belongs to the CorA metal ion transporter (MIT) (TC 1.A.35) family.</text>
</comment>